<keyword evidence="1" id="KW-0472">Membrane</keyword>
<dbReference type="AlphaFoldDB" id="F9WIU5"/>
<proteinExistence type="predicted"/>
<dbReference type="EMBL" id="CAEQ01002643">
    <property type="protein sequence ID" value="CCD17243.1"/>
    <property type="molecule type" value="Genomic_DNA"/>
</dbReference>
<keyword evidence="1" id="KW-0812">Transmembrane</keyword>
<evidence type="ECO:0000313" key="2">
    <source>
        <dbReference type="EMBL" id="CCD17243.1"/>
    </source>
</evidence>
<feature type="transmembrane region" description="Helical" evidence="1">
    <location>
        <begin position="12"/>
        <end position="31"/>
    </location>
</feature>
<keyword evidence="1" id="KW-1133">Transmembrane helix</keyword>
<keyword evidence="3" id="KW-1185">Reference proteome</keyword>
<organism evidence="2 3">
    <name type="scientific">Trypanosoma congolense (strain IL3000)</name>
    <dbReference type="NCBI Taxonomy" id="1068625"/>
    <lineage>
        <taxon>Eukaryota</taxon>
        <taxon>Discoba</taxon>
        <taxon>Euglenozoa</taxon>
        <taxon>Kinetoplastea</taxon>
        <taxon>Metakinetoplastina</taxon>
        <taxon>Trypanosomatida</taxon>
        <taxon>Trypanosomatidae</taxon>
        <taxon>Trypanosoma</taxon>
        <taxon>Nannomonas</taxon>
    </lineage>
</organism>
<reference evidence="2 3" key="2">
    <citation type="journal article" date="2012" name="Proc. Natl. Acad. Sci. U.S.A.">
        <title>Antigenic diversity is generated by distinct evolutionary mechanisms in African trypanosome species.</title>
        <authorList>
            <person name="Jackson A.P."/>
            <person name="Berry A."/>
            <person name="Aslett M."/>
            <person name="Allison H.C."/>
            <person name="Burton P."/>
            <person name="Vavrova-Anderson J."/>
            <person name="Brown R."/>
            <person name="Browne H."/>
            <person name="Corton N."/>
            <person name="Hauser H."/>
            <person name="Gamble J."/>
            <person name="Gilderthorp R."/>
            <person name="Marcello L."/>
            <person name="McQuillan J."/>
            <person name="Otto T.D."/>
            <person name="Quail M.A."/>
            <person name="Sanders M.J."/>
            <person name="van Tonder A."/>
            <person name="Ginger M.L."/>
            <person name="Field M.C."/>
            <person name="Barry J.D."/>
            <person name="Hertz-Fowler C."/>
            <person name="Berriman M."/>
        </authorList>
    </citation>
    <scope>NUCLEOTIDE SEQUENCE [LARGE SCALE GENOMIC DNA]</scope>
    <source>
        <strain evidence="2 3">IL3000</strain>
    </source>
</reference>
<dbReference type="Proteomes" id="UP000000702">
    <property type="component" value="Unassembled WGS sequence"/>
</dbReference>
<name>F9WIU5_TRYCI</name>
<accession>F9WIU5</accession>
<evidence type="ECO:0000256" key="1">
    <source>
        <dbReference type="SAM" id="Phobius"/>
    </source>
</evidence>
<gene>
    <name evidence="2" type="ORF">TCIL3000_0_20770</name>
</gene>
<protein>
    <submittedName>
        <fullName evidence="2">Uncharacterized protein</fullName>
    </submittedName>
</protein>
<evidence type="ECO:0000313" key="3">
    <source>
        <dbReference type="Proteomes" id="UP000000702"/>
    </source>
</evidence>
<reference evidence="3" key="1">
    <citation type="submission" date="2011-07" db="EMBL/GenBank/DDBJ databases">
        <title>Divergent evolution of antigenic variation in African trypanosomes.</title>
        <authorList>
            <person name="Jackson A.P."/>
            <person name="Berry A."/>
            <person name="Allison H.C."/>
            <person name="Burton P."/>
            <person name="Anderson J."/>
            <person name="Aslett M."/>
            <person name="Brown R."/>
            <person name="Corton N."/>
            <person name="Harris D."/>
            <person name="Hauser H."/>
            <person name="Gamble J."/>
            <person name="Gilderthorp R."/>
            <person name="McQuillan J."/>
            <person name="Quail M.A."/>
            <person name="Sanders M."/>
            <person name="Van Tonder A."/>
            <person name="Ginger M.L."/>
            <person name="Donelson J.E."/>
            <person name="Field M.C."/>
            <person name="Barry J.D."/>
            <person name="Berriman M."/>
            <person name="Hertz-Fowler C."/>
        </authorList>
    </citation>
    <scope>NUCLEOTIDE SEQUENCE [LARGE SCALE GENOMIC DNA]</scope>
    <source>
        <strain evidence="3">IL3000</strain>
    </source>
</reference>
<sequence length="142" mass="16299">MSCLSLDALERFGLSSVSLCINPFLFFLAGVRGTAIAFNSRGYCRFAFVQEVNPNNDRRFSLNRWLSHKKYVRNLLEPPVYFFSLYECLAYFNLRFFPCMFLSVDASRYTAIMLNSSSCGISAQTNKHCVVTGRDIRWRGGE</sequence>
<comment type="caution">
    <text evidence="2">The sequence shown here is derived from an EMBL/GenBank/DDBJ whole genome shotgun (WGS) entry which is preliminary data.</text>
</comment>